<name>A0A9X3RM20_9CORY</name>
<evidence type="ECO:0000313" key="1">
    <source>
        <dbReference type="EMBL" id="MCZ9297004.1"/>
    </source>
</evidence>
<dbReference type="AlphaFoldDB" id="A0A9X3RM20"/>
<gene>
    <name evidence="1" type="ORF">L8V22_10665</name>
</gene>
<reference evidence="1" key="1">
    <citation type="submission" date="2022-02" db="EMBL/GenBank/DDBJ databases">
        <title>Corynebacterium sp. from urogenital microbiome.</title>
        <authorList>
            <person name="Cappelli E.A."/>
            <person name="Ribeiro T.G."/>
            <person name="Peixe L."/>
        </authorList>
    </citation>
    <scope>NUCLEOTIDE SEQUENCE</scope>
    <source>
        <strain evidence="1">C21Ua_68</strain>
    </source>
</reference>
<dbReference type="Proteomes" id="UP001146439">
    <property type="component" value="Unassembled WGS sequence"/>
</dbReference>
<sequence>MAKDPSLDSLDQLLNKRMTAFRHERYEPGNPEQMKWLTRAVNSVFGELSAEERELLVKDLVLSRARTLESEATKSTNSLLRDAGKTGQFPLDWFDDAHLPISFERIDVNDDGKESKTRLRVKLGYATADDFRAWIATEKRRLDRATAASDNAVKGCLVMIDALDQLNVPYLMQTKDEDVA</sequence>
<protein>
    <submittedName>
        <fullName evidence="1">Uncharacterized protein</fullName>
    </submittedName>
</protein>
<dbReference type="EMBL" id="JAKMUZ010000024">
    <property type="protein sequence ID" value="MCZ9297004.1"/>
    <property type="molecule type" value="Genomic_DNA"/>
</dbReference>
<comment type="caution">
    <text evidence="1">The sequence shown here is derived from an EMBL/GenBank/DDBJ whole genome shotgun (WGS) entry which is preliminary data.</text>
</comment>
<evidence type="ECO:0000313" key="2">
    <source>
        <dbReference type="Proteomes" id="UP001146439"/>
    </source>
</evidence>
<proteinExistence type="predicted"/>
<organism evidence="1 2">
    <name type="scientific">Corynebacterium yonathiae</name>
    <dbReference type="NCBI Taxonomy" id="2913504"/>
    <lineage>
        <taxon>Bacteria</taxon>
        <taxon>Bacillati</taxon>
        <taxon>Actinomycetota</taxon>
        <taxon>Actinomycetes</taxon>
        <taxon>Mycobacteriales</taxon>
        <taxon>Corynebacteriaceae</taxon>
        <taxon>Corynebacterium</taxon>
    </lineage>
</organism>
<dbReference type="RefSeq" id="WP_269966504.1">
    <property type="nucleotide sequence ID" value="NZ_JAKMUZ010000024.1"/>
</dbReference>
<accession>A0A9X3RM20</accession>